<feature type="domain" description="D-serine dehydratase-like" evidence="14">
    <location>
        <begin position="332"/>
        <end position="449"/>
    </location>
</feature>
<comment type="function">
    <text evidence="10">Catalyzes the conversion of D-serine to pyruvate and ammonia. May play a role in D-serine detoxification.</text>
</comment>
<dbReference type="Gene3D" id="3.20.20.10">
    <property type="entry name" value="Alanine racemase"/>
    <property type="match status" value="1"/>
</dbReference>
<dbReference type="OrthoDB" id="20198at2759"/>
<keyword evidence="4" id="KW-0216">Detoxification</keyword>
<keyword evidence="8" id="KW-0456">Lyase</keyword>
<comment type="catalytic activity">
    <reaction evidence="9">
        <text>D-serine = pyruvate + NH4(+)</text>
        <dbReference type="Rhea" id="RHEA:13977"/>
        <dbReference type="ChEBI" id="CHEBI:15361"/>
        <dbReference type="ChEBI" id="CHEBI:28938"/>
        <dbReference type="ChEBI" id="CHEBI:35247"/>
        <dbReference type="EC" id="4.3.1.18"/>
    </reaction>
    <physiologicalReaction direction="left-to-right" evidence="9">
        <dbReference type="Rhea" id="RHEA:13978"/>
    </physiologicalReaction>
</comment>
<comment type="similarity">
    <text evidence="3">Belongs to the DSD1 family.</text>
</comment>
<dbReference type="PANTHER" id="PTHR28004:SF2">
    <property type="entry name" value="D-SERINE DEHYDRATASE"/>
    <property type="match status" value="1"/>
</dbReference>
<dbReference type="InterPro" id="IPR026956">
    <property type="entry name" value="D-ser_dehydrat-like_dom"/>
</dbReference>
<comment type="caution">
    <text evidence="15">The sequence shown here is derived from an EMBL/GenBank/DDBJ whole genome shotgun (WGS) entry which is preliminary data.</text>
</comment>
<dbReference type="GO" id="GO:0046872">
    <property type="term" value="F:metal ion binding"/>
    <property type="evidence" value="ECO:0007669"/>
    <property type="project" value="UniProtKB-KW"/>
</dbReference>
<evidence type="ECO:0000256" key="6">
    <source>
        <dbReference type="ARBA" id="ARBA00022833"/>
    </source>
</evidence>
<dbReference type="GO" id="GO:0036088">
    <property type="term" value="P:D-serine catabolic process"/>
    <property type="evidence" value="ECO:0007669"/>
    <property type="project" value="TreeGrafter"/>
</dbReference>
<name>A0A9P7YKF5_9HELO</name>
<proteinExistence type="inferred from homology"/>
<evidence type="ECO:0000313" key="15">
    <source>
        <dbReference type="EMBL" id="KAG9235418.1"/>
    </source>
</evidence>
<dbReference type="SUPFAM" id="SSF51419">
    <property type="entry name" value="PLP-binding barrel"/>
    <property type="match status" value="1"/>
</dbReference>
<gene>
    <name evidence="15" type="ORF">BJ875DRAFT_271198</name>
</gene>
<evidence type="ECO:0000256" key="13">
    <source>
        <dbReference type="ARBA" id="ARBA00075219"/>
    </source>
</evidence>
<evidence type="ECO:0000313" key="16">
    <source>
        <dbReference type="Proteomes" id="UP000824998"/>
    </source>
</evidence>
<dbReference type="InterPro" id="IPR051466">
    <property type="entry name" value="D-amino_acid_metab_enzyme"/>
</dbReference>
<evidence type="ECO:0000259" key="14">
    <source>
        <dbReference type="SMART" id="SM01119"/>
    </source>
</evidence>
<dbReference type="InterPro" id="IPR042208">
    <property type="entry name" value="D-ser_dehydrat-like_sf"/>
</dbReference>
<sequence length="469" mass="50955">MAMASFYPLPSKEALQETFVGRSIKDVPTPAAVLDRNKIKRNCDRMLQAVKDLEFGWRAHIKTHKTTELTRLQVGHGTTPVNIIVSTIIEAENVLPLLHEYQSTGRQVNLLYSFPVAPGAIERLSLLAKQLGAGGLCLMVDHHSQLDSVVAIHKSSSIPPNVFLKINVGDGHHRAGVVPQSETCSQMITSLLSLEKADTAHLFGLYSHAGHSYSASNQATALDFLRQEFEALRATAKLVHSTSPSKSLVLSVGATPTSTSIRNLLVSSSFSADSDEGKAIAALKSTIAAIRKKNCDIEIHAGVYPVLDCQQLATRALPTDGPNAMLTYDDLALTIVAEIASVYPGRGENGTPEALLGAGCIALGREPCKAYAGWGVMTPWNRTGVEMPKVSLDEHRGWKVGRISQEHGILTWDGEKGGEEPLEVGMKVRVWPNHACIASAGFGWYLVVDSSWEGKEDEIVDVWPRWRGW</sequence>
<comment type="cofactor">
    <cofactor evidence="2">
        <name>Zn(2+)</name>
        <dbReference type="ChEBI" id="CHEBI:29105"/>
    </cofactor>
</comment>
<dbReference type="EMBL" id="MU251432">
    <property type="protein sequence ID" value="KAG9235418.1"/>
    <property type="molecule type" value="Genomic_DNA"/>
</dbReference>
<keyword evidence="16" id="KW-1185">Reference proteome</keyword>
<dbReference type="Pfam" id="PF14031">
    <property type="entry name" value="D-ser_dehydrat"/>
    <property type="match status" value="1"/>
</dbReference>
<dbReference type="PANTHER" id="PTHR28004">
    <property type="entry name" value="ZGC:162816-RELATED"/>
    <property type="match status" value="1"/>
</dbReference>
<evidence type="ECO:0000256" key="8">
    <source>
        <dbReference type="ARBA" id="ARBA00023239"/>
    </source>
</evidence>
<keyword evidence="6" id="KW-0862">Zinc</keyword>
<dbReference type="Pfam" id="PF01168">
    <property type="entry name" value="Ala_racemase_N"/>
    <property type="match status" value="1"/>
</dbReference>
<keyword evidence="7" id="KW-0663">Pyridoxal phosphate</keyword>
<organism evidence="15 16">
    <name type="scientific">Amylocarpus encephaloides</name>
    <dbReference type="NCBI Taxonomy" id="45428"/>
    <lineage>
        <taxon>Eukaryota</taxon>
        <taxon>Fungi</taxon>
        <taxon>Dikarya</taxon>
        <taxon>Ascomycota</taxon>
        <taxon>Pezizomycotina</taxon>
        <taxon>Leotiomycetes</taxon>
        <taxon>Helotiales</taxon>
        <taxon>Helotiales incertae sedis</taxon>
        <taxon>Amylocarpus</taxon>
    </lineage>
</organism>
<dbReference type="InterPro" id="IPR029066">
    <property type="entry name" value="PLP-binding_barrel"/>
</dbReference>
<evidence type="ECO:0000256" key="7">
    <source>
        <dbReference type="ARBA" id="ARBA00022898"/>
    </source>
</evidence>
<evidence type="ECO:0000256" key="4">
    <source>
        <dbReference type="ARBA" id="ARBA00022575"/>
    </source>
</evidence>
<evidence type="ECO:0000256" key="3">
    <source>
        <dbReference type="ARBA" id="ARBA00005323"/>
    </source>
</evidence>
<evidence type="ECO:0000256" key="9">
    <source>
        <dbReference type="ARBA" id="ARBA00051198"/>
    </source>
</evidence>
<evidence type="ECO:0000256" key="12">
    <source>
        <dbReference type="ARBA" id="ARBA00069616"/>
    </source>
</evidence>
<evidence type="ECO:0000256" key="10">
    <source>
        <dbReference type="ARBA" id="ARBA00055764"/>
    </source>
</evidence>
<dbReference type="EC" id="4.3.1.18" evidence="11"/>
<evidence type="ECO:0000256" key="5">
    <source>
        <dbReference type="ARBA" id="ARBA00022723"/>
    </source>
</evidence>
<protein>
    <recommendedName>
        <fullName evidence="12">D-serine dehydratase</fullName>
        <ecNumber evidence="11">4.3.1.18</ecNumber>
    </recommendedName>
    <alternativeName>
        <fullName evidence="13">D-serine deaminase</fullName>
    </alternativeName>
</protein>
<dbReference type="FunFam" id="3.20.20.10:FF:000016">
    <property type="entry name" value="D-serine dehydratase"/>
    <property type="match status" value="1"/>
</dbReference>
<dbReference type="Gene3D" id="2.40.37.20">
    <property type="entry name" value="D-serine dehydratase-like domain"/>
    <property type="match status" value="1"/>
</dbReference>
<dbReference type="Proteomes" id="UP000824998">
    <property type="component" value="Unassembled WGS sequence"/>
</dbReference>
<dbReference type="AlphaFoldDB" id="A0A9P7YKF5"/>
<reference evidence="15" key="1">
    <citation type="journal article" date="2021" name="IMA Fungus">
        <title>Genomic characterization of three marine fungi, including Emericellopsis atlantica sp. nov. with signatures of a generalist lifestyle and marine biomass degradation.</title>
        <authorList>
            <person name="Hagestad O.C."/>
            <person name="Hou L."/>
            <person name="Andersen J.H."/>
            <person name="Hansen E.H."/>
            <person name="Altermark B."/>
            <person name="Li C."/>
            <person name="Kuhnert E."/>
            <person name="Cox R.J."/>
            <person name="Crous P.W."/>
            <person name="Spatafora J.W."/>
            <person name="Lail K."/>
            <person name="Amirebrahimi M."/>
            <person name="Lipzen A."/>
            <person name="Pangilinan J."/>
            <person name="Andreopoulos W."/>
            <person name="Hayes R.D."/>
            <person name="Ng V."/>
            <person name="Grigoriev I.V."/>
            <person name="Jackson S.A."/>
            <person name="Sutton T.D.S."/>
            <person name="Dobson A.D.W."/>
            <person name="Rama T."/>
        </authorList>
    </citation>
    <scope>NUCLEOTIDE SEQUENCE</scope>
    <source>
        <strain evidence="15">TRa018bII</strain>
    </source>
</reference>
<evidence type="ECO:0000256" key="11">
    <source>
        <dbReference type="ARBA" id="ARBA00066349"/>
    </source>
</evidence>
<accession>A0A9P7YKF5</accession>
<dbReference type="GO" id="GO:0008721">
    <property type="term" value="F:D-serine ammonia-lyase activity"/>
    <property type="evidence" value="ECO:0007669"/>
    <property type="project" value="UniProtKB-EC"/>
</dbReference>
<dbReference type="SMART" id="SM01119">
    <property type="entry name" value="D-ser_dehydrat"/>
    <property type="match status" value="1"/>
</dbReference>
<dbReference type="GO" id="GO:0009636">
    <property type="term" value="P:response to toxic substance"/>
    <property type="evidence" value="ECO:0007669"/>
    <property type="project" value="UniProtKB-KW"/>
</dbReference>
<evidence type="ECO:0000256" key="1">
    <source>
        <dbReference type="ARBA" id="ARBA00001933"/>
    </source>
</evidence>
<comment type="cofactor">
    <cofactor evidence="1">
        <name>pyridoxal 5'-phosphate</name>
        <dbReference type="ChEBI" id="CHEBI:597326"/>
    </cofactor>
</comment>
<keyword evidence="5" id="KW-0479">Metal-binding</keyword>
<evidence type="ECO:0000256" key="2">
    <source>
        <dbReference type="ARBA" id="ARBA00001947"/>
    </source>
</evidence>
<dbReference type="InterPro" id="IPR001608">
    <property type="entry name" value="Ala_racemase_N"/>
</dbReference>